<dbReference type="EMBL" id="LAZR01000158">
    <property type="protein sequence ID" value="KKN85470.1"/>
    <property type="molecule type" value="Genomic_DNA"/>
</dbReference>
<accession>A0A0F9TWR7</accession>
<gene>
    <name evidence="2" type="ORF">LCGC14_0277890</name>
</gene>
<feature type="region of interest" description="Disordered" evidence="1">
    <location>
        <begin position="66"/>
        <end position="90"/>
    </location>
</feature>
<sequence>MGREKKSNEELGYTIPVMRRLEKGRYASAFAKSLEPDKNGQIKVRTSDLRSTSWLGTSVIHVPEGFEIKEPPAPKGKDEAGRYFSGSDPI</sequence>
<feature type="compositionally biased region" description="Basic and acidic residues" evidence="1">
    <location>
        <begin position="66"/>
        <end position="81"/>
    </location>
</feature>
<name>A0A0F9TWR7_9ZZZZ</name>
<reference evidence="2" key="1">
    <citation type="journal article" date="2015" name="Nature">
        <title>Complex archaea that bridge the gap between prokaryotes and eukaryotes.</title>
        <authorList>
            <person name="Spang A."/>
            <person name="Saw J.H."/>
            <person name="Jorgensen S.L."/>
            <person name="Zaremba-Niedzwiedzka K."/>
            <person name="Martijn J."/>
            <person name="Lind A.E."/>
            <person name="van Eijk R."/>
            <person name="Schleper C."/>
            <person name="Guy L."/>
            <person name="Ettema T.J."/>
        </authorList>
    </citation>
    <scope>NUCLEOTIDE SEQUENCE</scope>
</reference>
<comment type="caution">
    <text evidence="2">The sequence shown here is derived from an EMBL/GenBank/DDBJ whole genome shotgun (WGS) entry which is preliminary data.</text>
</comment>
<protein>
    <submittedName>
        <fullName evidence="2">Uncharacterized protein</fullName>
    </submittedName>
</protein>
<dbReference type="AlphaFoldDB" id="A0A0F9TWR7"/>
<evidence type="ECO:0000313" key="2">
    <source>
        <dbReference type="EMBL" id="KKN85470.1"/>
    </source>
</evidence>
<organism evidence="2">
    <name type="scientific">marine sediment metagenome</name>
    <dbReference type="NCBI Taxonomy" id="412755"/>
    <lineage>
        <taxon>unclassified sequences</taxon>
        <taxon>metagenomes</taxon>
        <taxon>ecological metagenomes</taxon>
    </lineage>
</organism>
<proteinExistence type="predicted"/>
<evidence type="ECO:0000256" key="1">
    <source>
        <dbReference type="SAM" id="MobiDB-lite"/>
    </source>
</evidence>